<dbReference type="PANTHER" id="PTHR41286:SF1">
    <property type="entry name" value="HNH NUCLEASE YAJD-RELATED"/>
    <property type="match status" value="1"/>
</dbReference>
<evidence type="ECO:0000313" key="8">
    <source>
        <dbReference type="Proteomes" id="UP001574673"/>
    </source>
</evidence>
<gene>
    <name evidence="7" type="ORF">ABCS64_10200</name>
</gene>
<dbReference type="PANTHER" id="PTHR41286">
    <property type="entry name" value="HNH NUCLEASE YAJD-RELATED"/>
    <property type="match status" value="1"/>
</dbReference>
<dbReference type="Proteomes" id="UP001574673">
    <property type="component" value="Unassembled WGS sequence"/>
</dbReference>
<sequence length="128" mass="14354">MTDSAKRAHADRMVVEAVQRRQQREMGYREQALKLFPWVCGRCAREFTHANVQQLTVHHRDHNHHNNPKDGSNWELLCIYCHENEHARELDAAASAGPGSAVDGKAPARPATSQPLANLKALLERAGK</sequence>
<name>A0ABV4UGG3_9RHOO</name>
<dbReference type="EMBL" id="JBEUWX010000002">
    <property type="protein sequence ID" value="MFA9950682.1"/>
    <property type="molecule type" value="Genomic_DNA"/>
</dbReference>
<evidence type="ECO:0000256" key="2">
    <source>
        <dbReference type="ARBA" id="ARBA00022801"/>
    </source>
</evidence>
<keyword evidence="1" id="KW-0540">Nuclease</keyword>
<protein>
    <recommendedName>
        <fullName evidence="4">Putative HNH nuclease YajD</fullName>
    </recommendedName>
</protein>
<evidence type="ECO:0000256" key="3">
    <source>
        <dbReference type="ARBA" id="ARBA00038412"/>
    </source>
</evidence>
<dbReference type="InterPro" id="IPR002711">
    <property type="entry name" value="HNH"/>
</dbReference>
<evidence type="ECO:0000259" key="6">
    <source>
        <dbReference type="Pfam" id="PF01844"/>
    </source>
</evidence>
<reference evidence="8" key="1">
    <citation type="submission" date="2024-06" db="EMBL/GenBank/DDBJ databases">
        <title>Radixoralia hellwigii gen. nov., sp nov., isolated from a root canal in the human oral cavity.</title>
        <authorList>
            <person name="Bartsch S."/>
            <person name="Wittmer A."/>
            <person name="Schulz A.-K."/>
            <person name="Neumann-Schaal M."/>
            <person name="Wolf J."/>
            <person name="Gronow S."/>
            <person name="Tennert C."/>
            <person name="Haecker G."/>
            <person name="Cieplik F."/>
            <person name="Al-Ahmad A."/>
        </authorList>
    </citation>
    <scope>NUCLEOTIDE SEQUENCE [LARGE SCALE GENOMIC DNA]</scope>
    <source>
        <strain evidence="8">Wk13</strain>
    </source>
</reference>
<keyword evidence="2" id="KW-0378">Hydrolase</keyword>
<dbReference type="Gene3D" id="1.10.30.50">
    <property type="match status" value="1"/>
</dbReference>
<evidence type="ECO:0000256" key="5">
    <source>
        <dbReference type="SAM" id="MobiDB-lite"/>
    </source>
</evidence>
<proteinExistence type="inferred from homology"/>
<organism evidence="7 8">
    <name type="scientific">Dentiradicibacter hellwigii</name>
    <dbReference type="NCBI Taxonomy" id="3149053"/>
    <lineage>
        <taxon>Bacteria</taxon>
        <taxon>Pseudomonadati</taxon>
        <taxon>Pseudomonadota</taxon>
        <taxon>Betaproteobacteria</taxon>
        <taxon>Rhodocyclales</taxon>
        <taxon>Rhodocyclaceae</taxon>
        <taxon>Dentiradicibacter</taxon>
    </lineage>
</organism>
<dbReference type="RefSeq" id="WP_418891937.1">
    <property type="nucleotide sequence ID" value="NZ_JBEUWX010000002.1"/>
</dbReference>
<evidence type="ECO:0000313" key="7">
    <source>
        <dbReference type="EMBL" id="MFA9950682.1"/>
    </source>
</evidence>
<keyword evidence="8" id="KW-1185">Reference proteome</keyword>
<comment type="similarity">
    <text evidence="3">Belongs to the HNH nuclease family.</text>
</comment>
<accession>A0ABV4UGG3</accession>
<feature type="domain" description="HNH" evidence="6">
    <location>
        <begin position="40"/>
        <end position="88"/>
    </location>
</feature>
<feature type="region of interest" description="Disordered" evidence="5">
    <location>
        <begin position="91"/>
        <end position="128"/>
    </location>
</feature>
<evidence type="ECO:0000256" key="1">
    <source>
        <dbReference type="ARBA" id="ARBA00022722"/>
    </source>
</evidence>
<dbReference type="Pfam" id="PF01844">
    <property type="entry name" value="HNH"/>
    <property type="match status" value="1"/>
</dbReference>
<evidence type="ECO:0000256" key="4">
    <source>
        <dbReference type="ARBA" id="ARBA00040194"/>
    </source>
</evidence>
<dbReference type="NCBIfam" id="NF008448">
    <property type="entry name" value="PRK11295.1"/>
    <property type="match status" value="1"/>
</dbReference>
<comment type="caution">
    <text evidence="7">The sequence shown here is derived from an EMBL/GenBank/DDBJ whole genome shotgun (WGS) entry which is preliminary data.</text>
</comment>